<dbReference type="AlphaFoldDB" id="A0A809S8Q7"/>
<gene>
    <name evidence="1" type="ORF">NPRO_07060</name>
</gene>
<reference evidence="1" key="1">
    <citation type="journal article" name="DNA Res.">
        <title>The physiological potential of anammox bacteria as revealed by their core genome structure.</title>
        <authorList>
            <person name="Okubo T."/>
            <person name="Toyoda A."/>
            <person name="Fukuhara K."/>
            <person name="Uchiyama I."/>
            <person name="Harigaya Y."/>
            <person name="Kuroiwa M."/>
            <person name="Suzuki T."/>
            <person name="Murakami Y."/>
            <person name="Suwa Y."/>
            <person name="Takami H."/>
        </authorList>
    </citation>
    <scope>NUCLEOTIDE SEQUENCE</scope>
    <source>
        <strain evidence="1">317325-2</strain>
    </source>
</reference>
<name>A0A809S8Q7_9BACT</name>
<evidence type="ECO:0000313" key="1">
    <source>
        <dbReference type="EMBL" id="BBO23111.1"/>
    </source>
</evidence>
<dbReference type="EMBL" id="AP021858">
    <property type="protein sequence ID" value="BBO23111.1"/>
    <property type="molecule type" value="Genomic_DNA"/>
</dbReference>
<dbReference type="KEGG" id="npy:NPRO_07060"/>
<evidence type="ECO:0000313" key="2">
    <source>
        <dbReference type="Proteomes" id="UP000662873"/>
    </source>
</evidence>
<proteinExistence type="predicted"/>
<sequence>MYCEDCALWDSEAAKCKNGKLNPADWGGAVSVANVYGLRAICVFNDFRERLILSRAATCGESAAEPQDQCIVPTGSDNNTA</sequence>
<organism evidence="1 2">
    <name type="scientific">Candidatus Nitrosymbiomonas proteolyticus</name>
    <dbReference type="NCBI Taxonomy" id="2608984"/>
    <lineage>
        <taxon>Bacteria</taxon>
        <taxon>Bacillati</taxon>
        <taxon>Armatimonadota</taxon>
        <taxon>Armatimonadota incertae sedis</taxon>
        <taxon>Candidatus Nitrosymbiomonas</taxon>
    </lineage>
</organism>
<dbReference type="Proteomes" id="UP000662873">
    <property type="component" value="Chromosome"/>
</dbReference>
<accession>A0A809S8Q7</accession>
<protein>
    <submittedName>
        <fullName evidence="1">Uncharacterized protein</fullName>
    </submittedName>
</protein>